<evidence type="ECO:0000313" key="3">
    <source>
        <dbReference type="EMBL" id="KAF9889285.1"/>
    </source>
</evidence>
<accession>A0AAD4GU48</accession>
<gene>
    <name evidence="3" type="ORF">FE257_007393</name>
</gene>
<organism evidence="3 4">
    <name type="scientific">Aspergillus nanangensis</name>
    <dbReference type="NCBI Taxonomy" id="2582783"/>
    <lineage>
        <taxon>Eukaryota</taxon>
        <taxon>Fungi</taxon>
        <taxon>Dikarya</taxon>
        <taxon>Ascomycota</taxon>
        <taxon>Pezizomycotina</taxon>
        <taxon>Eurotiomycetes</taxon>
        <taxon>Eurotiomycetidae</taxon>
        <taxon>Eurotiales</taxon>
        <taxon>Aspergillaceae</taxon>
        <taxon>Aspergillus</taxon>
        <taxon>Aspergillus subgen. Circumdati</taxon>
    </lineage>
</organism>
<evidence type="ECO:0000256" key="1">
    <source>
        <dbReference type="SAM" id="MobiDB-lite"/>
    </source>
</evidence>
<feature type="compositionally biased region" description="Low complexity" evidence="1">
    <location>
        <begin position="141"/>
        <end position="171"/>
    </location>
</feature>
<protein>
    <recommendedName>
        <fullName evidence="5">Ser-Thr-rich glycosyl-phosphatidyl-inositol-anchored membrane family-domain-containing protein</fullName>
    </recommendedName>
</protein>
<sequence length="200" mass="21252">MNRLFLAFAILAQTLVFADPGGHFVWPASDNGNGSQISTLYEGTTVVVQWETTYKFVGLWLTQEGNPTSLPFPDSQAVDHFVHLFPWVVDISKEKGNPAFELSKGNKFHFSIVQNGSTADAAGSFQSVSFYISNTSHGTSSLTTSSSDSNSSSGDSTTSSDGSESTTSTPSKGNSASSLMQSDNKAWTGMALGLVAMRVL</sequence>
<dbReference type="AlphaFoldDB" id="A0AAD4GU48"/>
<comment type="caution">
    <text evidence="3">The sequence shown here is derived from an EMBL/GenBank/DDBJ whole genome shotgun (WGS) entry which is preliminary data.</text>
</comment>
<keyword evidence="4" id="KW-1185">Reference proteome</keyword>
<evidence type="ECO:0008006" key="5">
    <source>
        <dbReference type="Google" id="ProtNLM"/>
    </source>
</evidence>
<reference evidence="3" key="1">
    <citation type="journal article" date="2019" name="Beilstein J. Org. Chem.">
        <title>Nanangenines: drimane sesquiterpenoids as the dominant metabolite cohort of a novel Australian fungus, Aspergillus nanangensis.</title>
        <authorList>
            <person name="Lacey H.J."/>
            <person name="Gilchrist C.L.M."/>
            <person name="Crombie A."/>
            <person name="Kalaitzis J.A."/>
            <person name="Vuong D."/>
            <person name="Rutledge P.J."/>
            <person name="Turner P."/>
            <person name="Pitt J.I."/>
            <person name="Lacey E."/>
            <person name="Chooi Y.H."/>
            <person name="Piggott A.M."/>
        </authorList>
    </citation>
    <scope>NUCLEOTIDE SEQUENCE</scope>
    <source>
        <strain evidence="3">MST-FP2251</strain>
    </source>
</reference>
<keyword evidence="2" id="KW-0732">Signal</keyword>
<evidence type="ECO:0000256" key="2">
    <source>
        <dbReference type="SAM" id="SignalP"/>
    </source>
</evidence>
<proteinExistence type="predicted"/>
<evidence type="ECO:0000313" key="4">
    <source>
        <dbReference type="Proteomes" id="UP001194746"/>
    </source>
</evidence>
<reference evidence="3" key="2">
    <citation type="submission" date="2020-02" db="EMBL/GenBank/DDBJ databases">
        <authorList>
            <person name="Gilchrist C.L.M."/>
            <person name="Chooi Y.-H."/>
        </authorList>
    </citation>
    <scope>NUCLEOTIDE SEQUENCE</scope>
    <source>
        <strain evidence="3">MST-FP2251</strain>
    </source>
</reference>
<feature type="chain" id="PRO_5042252530" description="Ser-Thr-rich glycosyl-phosphatidyl-inositol-anchored membrane family-domain-containing protein" evidence="2">
    <location>
        <begin position="19"/>
        <end position="200"/>
    </location>
</feature>
<feature type="signal peptide" evidence="2">
    <location>
        <begin position="1"/>
        <end position="18"/>
    </location>
</feature>
<name>A0AAD4GU48_ASPNN</name>
<feature type="region of interest" description="Disordered" evidence="1">
    <location>
        <begin position="141"/>
        <end position="180"/>
    </location>
</feature>
<dbReference type="Proteomes" id="UP001194746">
    <property type="component" value="Unassembled WGS sequence"/>
</dbReference>
<dbReference type="EMBL" id="VCAU01000037">
    <property type="protein sequence ID" value="KAF9889285.1"/>
    <property type="molecule type" value="Genomic_DNA"/>
</dbReference>